<dbReference type="Pfam" id="PF19720">
    <property type="entry name" value="DUF6214"/>
    <property type="match status" value="1"/>
</dbReference>
<dbReference type="RefSeq" id="WP_059265559.1">
    <property type="nucleotide sequence ID" value="NZ_KQ948364.1"/>
</dbReference>
<keyword evidence="2" id="KW-1185">Reference proteome</keyword>
<proteinExistence type="predicted"/>
<dbReference type="EMBL" id="LMWP01000038">
    <property type="protein sequence ID" value="KUN19515.1"/>
    <property type="molecule type" value="Genomic_DNA"/>
</dbReference>
<evidence type="ECO:0000313" key="1">
    <source>
        <dbReference type="EMBL" id="KUN19515.1"/>
    </source>
</evidence>
<sequence>MWPAWQVREHGGVTSWFQVRLAFPDGARVDALAVVSEGRVSIEDVQAEPALSLADLTALADWIEGPLFAACGVDAGADPACGDPVCGADTGGADDGATPDAEYPPAGEPQPDAVIAVVDAVVRRARPPWPRGTEGRRLVAREYRAAQDEGADPVLAVMNATGRGRRRALRLIAQARDAGLLAPRHARR</sequence>
<evidence type="ECO:0000313" key="2">
    <source>
        <dbReference type="Proteomes" id="UP000053398"/>
    </source>
</evidence>
<gene>
    <name evidence="1" type="ORF">AQJ11_32660</name>
</gene>
<name>A0A101PXI7_STRCK</name>
<accession>A0A101PXI7</accession>
<comment type="caution">
    <text evidence="1">The sequence shown here is derived from an EMBL/GenBank/DDBJ whole genome shotgun (WGS) entry which is preliminary data.</text>
</comment>
<dbReference type="Proteomes" id="UP000053398">
    <property type="component" value="Unassembled WGS sequence"/>
</dbReference>
<reference evidence="1 2" key="1">
    <citation type="submission" date="2015-10" db="EMBL/GenBank/DDBJ databases">
        <title>Draft genome sequence of Streptomyces corchorusii DSM 40340, type strain for the species Streptomyces corchorusii.</title>
        <authorList>
            <person name="Ruckert C."/>
            <person name="Winkler A."/>
            <person name="Kalinowski J."/>
            <person name="Kampfer P."/>
            <person name="Glaeser S."/>
        </authorList>
    </citation>
    <scope>NUCLEOTIDE SEQUENCE [LARGE SCALE GENOMIC DNA]</scope>
    <source>
        <strain evidence="1 2">DSM 40340</strain>
    </source>
</reference>
<protein>
    <submittedName>
        <fullName evidence="1">Uncharacterized protein</fullName>
    </submittedName>
</protein>
<dbReference type="AlphaFoldDB" id="A0A101PXI7"/>
<dbReference type="InterPro" id="IPR046186">
    <property type="entry name" value="DUF6214"/>
</dbReference>
<organism evidence="1 2">
    <name type="scientific">Streptomyces corchorusii</name>
    <name type="common">Streptomyces chibaensis</name>
    <dbReference type="NCBI Taxonomy" id="1903"/>
    <lineage>
        <taxon>Bacteria</taxon>
        <taxon>Bacillati</taxon>
        <taxon>Actinomycetota</taxon>
        <taxon>Actinomycetes</taxon>
        <taxon>Kitasatosporales</taxon>
        <taxon>Streptomycetaceae</taxon>
        <taxon>Streptomyces</taxon>
    </lineage>
</organism>